<sequence length="58" mass="6691">MEMETKEVLARLELMSNWVIEDEDTGDVIGLKADAPDSMKAEYEKYLEELQSTEPVLR</sequence>
<protein>
    <submittedName>
        <fullName evidence="1">Uncharacterized protein</fullName>
    </submittedName>
</protein>
<organism evidence="1">
    <name type="scientific">Siphoviridae sp. ctGMq5</name>
    <dbReference type="NCBI Taxonomy" id="2826220"/>
    <lineage>
        <taxon>Viruses</taxon>
        <taxon>Duplodnaviria</taxon>
        <taxon>Heunggongvirae</taxon>
        <taxon>Uroviricota</taxon>
        <taxon>Caudoviricetes</taxon>
    </lineage>
</organism>
<dbReference type="EMBL" id="BK015206">
    <property type="protein sequence ID" value="DAD95914.1"/>
    <property type="molecule type" value="Genomic_DNA"/>
</dbReference>
<evidence type="ECO:0000313" key="1">
    <source>
        <dbReference type="EMBL" id="DAD95914.1"/>
    </source>
</evidence>
<name>A0A8S5NNR6_9CAUD</name>
<accession>A0A8S5NNR6</accession>
<reference evidence="1" key="1">
    <citation type="journal article" date="2021" name="Proc. Natl. Acad. Sci. U.S.A.">
        <title>A Catalog of Tens of Thousands of Viruses from Human Metagenomes Reveals Hidden Associations with Chronic Diseases.</title>
        <authorList>
            <person name="Tisza M.J."/>
            <person name="Buck C.B."/>
        </authorList>
    </citation>
    <scope>NUCLEOTIDE SEQUENCE</scope>
    <source>
        <strain evidence="1">CtGMq5</strain>
    </source>
</reference>
<proteinExistence type="predicted"/>